<name>A0ABM0MBE8_SACKO</name>
<dbReference type="InterPro" id="IPR015915">
    <property type="entry name" value="Kelch-typ_b-propeller"/>
</dbReference>
<feature type="region of interest" description="Disordered" evidence="1">
    <location>
        <begin position="1"/>
        <end position="25"/>
    </location>
</feature>
<gene>
    <name evidence="3" type="primary">LOC100378119</name>
</gene>
<protein>
    <submittedName>
        <fullName evidence="3">Kelch domain-containing protein 4-like</fullName>
    </submittedName>
</protein>
<dbReference type="RefSeq" id="XP_006817339.1">
    <property type="nucleotide sequence ID" value="XM_006817276.1"/>
</dbReference>
<dbReference type="Pfam" id="PF24681">
    <property type="entry name" value="Kelch_KLHDC2_KLHL20_DRC7"/>
    <property type="match status" value="1"/>
</dbReference>
<evidence type="ECO:0000313" key="2">
    <source>
        <dbReference type="Proteomes" id="UP000694865"/>
    </source>
</evidence>
<organism evidence="2 3">
    <name type="scientific">Saccoglossus kowalevskii</name>
    <name type="common">Acorn worm</name>
    <dbReference type="NCBI Taxonomy" id="10224"/>
    <lineage>
        <taxon>Eukaryota</taxon>
        <taxon>Metazoa</taxon>
        <taxon>Hemichordata</taxon>
        <taxon>Enteropneusta</taxon>
        <taxon>Harrimaniidae</taxon>
        <taxon>Saccoglossus</taxon>
    </lineage>
</organism>
<keyword evidence="2" id="KW-1185">Reference proteome</keyword>
<feature type="compositionally biased region" description="Basic residues" evidence="1">
    <location>
        <begin position="1"/>
        <end position="10"/>
    </location>
</feature>
<feature type="region of interest" description="Disordered" evidence="1">
    <location>
        <begin position="479"/>
        <end position="528"/>
    </location>
</feature>
<dbReference type="Gene3D" id="2.120.10.80">
    <property type="entry name" value="Kelch-type beta propeller"/>
    <property type="match status" value="2"/>
</dbReference>
<dbReference type="Proteomes" id="UP000694865">
    <property type="component" value="Unplaced"/>
</dbReference>
<feature type="region of interest" description="Disordered" evidence="1">
    <location>
        <begin position="373"/>
        <end position="418"/>
    </location>
</feature>
<sequence length="528" mass="59602">MGKKNKKKDKKGYGAEKTAAKTAKKAEKRAIKELGIDEDIDSLIAEFVEIDRRRVDVVEKQTPPPSPRCNMTLTAHPDKEELILFGGEFFNGKQTFMYNDLYFYNIKKNSWTLVKIPNAPPPRCSHQAVGVAQSGGQLWMFGGEFASPTQSKFHHYKDLWILHLSEKRWEKISAPGAPSSRSGHRMVVCKRQLIVFGGFHESIRYYGLPLFDDLHAFNLDTYNWIKLAPSGVGPTPRSGCQLSVRNDGAILVYGGYTKKQIKKDVDKGVIHEDMYILSNSVKEGKSGGDVEATGAVKWKWNKMSQSGIKPSPRSGATMVVTTGNKVMMFGGVFDQDDDDDDENIESEFYNEMYSLDLEKGKWFEMSLKSTKTKKKRRRRKTKDKDVAEQQPGETDTSGDKNEESDNEDEEDGNKDDDDVEEFIPCARMNTLLVVKHGILYLYGGVYEIGDKEVTLNDMYSIDVHKFDKWNTLVAMETRDQDWEDEDSSSSDEDKDDVADESDKNDDVGDKKDDEELQGAVGGIQATVM</sequence>
<feature type="compositionally biased region" description="Acidic residues" evidence="1">
    <location>
        <begin position="481"/>
        <end position="499"/>
    </location>
</feature>
<evidence type="ECO:0000313" key="3">
    <source>
        <dbReference type="RefSeq" id="XP_006817339.1"/>
    </source>
</evidence>
<dbReference type="SUPFAM" id="SSF117281">
    <property type="entry name" value="Kelch motif"/>
    <property type="match status" value="1"/>
</dbReference>
<dbReference type="PANTHER" id="PTHR46063">
    <property type="entry name" value="KELCH DOMAIN-CONTAINING PROTEIN"/>
    <property type="match status" value="1"/>
</dbReference>
<dbReference type="InterPro" id="IPR052588">
    <property type="entry name" value="Kelch_domain_protein"/>
</dbReference>
<evidence type="ECO:0000256" key="1">
    <source>
        <dbReference type="SAM" id="MobiDB-lite"/>
    </source>
</evidence>
<dbReference type="PANTHER" id="PTHR46063:SF1">
    <property type="entry name" value="KELCH DOMAIN-CONTAINING PROTEIN 4"/>
    <property type="match status" value="1"/>
</dbReference>
<feature type="compositionally biased region" description="Basic and acidic residues" evidence="1">
    <location>
        <begin position="500"/>
        <end position="513"/>
    </location>
</feature>
<proteinExistence type="predicted"/>
<accession>A0ABM0MBE8</accession>
<dbReference type="GeneID" id="100378119"/>
<feature type="compositionally biased region" description="Acidic residues" evidence="1">
    <location>
        <begin position="404"/>
        <end position="418"/>
    </location>
</feature>
<reference evidence="3" key="1">
    <citation type="submission" date="2025-08" db="UniProtKB">
        <authorList>
            <consortium name="RefSeq"/>
        </authorList>
    </citation>
    <scope>IDENTIFICATION</scope>
    <source>
        <tissue evidence="3">Testes</tissue>
    </source>
</reference>